<dbReference type="RefSeq" id="WP_129016733.1">
    <property type="nucleotide sequence ID" value="NZ_SDDZ01000003.1"/>
</dbReference>
<dbReference type="Proteomes" id="UP000289792">
    <property type="component" value="Unassembled WGS sequence"/>
</dbReference>
<evidence type="ECO:0000313" key="3">
    <source>
        <dbReference type="Proteomes" id="UP000289792"/>
    </source>
</evidence>
<dbReference type="SUPFAM" id="SSF54427">
    <property type="entry name" value="NTF2-like"/>
    <property type="match status" value="1"/>
</dbReference>
<name>A0A4Q0XGW4_9FLAO</name>
<evidence type="ECO:0000313" key="2">
    <source>
        <dbReference type="EMBL" id="RXJ50615.1"/>
    </source>
</evidence>
<evidence type="ECO:0000256" key="1">
    <source>
        <dbReference type="SAM" id="SignalP"/>
    </source>
</evidence>
<comment type="caution">
    <text evidence="2">The sequence shown here is derived from an EMBL/GenBank/DDBJ whole genome shotgun (WGS) entry which is preliminary data.</text>
</comment>
<keyword evidence="3" id="KW-1185">Reference proteome</keyword>
<dbReference type="OrthoDB" id="893139at2"/>
<feature type="signal peptide" evidence="1">
    <location>
        <begin position="1"/>
        <end position="21"/>
    </location>
</feature>
<accession>A0A4Q0XGW4</accession>
<protein>
    <recommendedName>
        <fullName evidence="4">Nuclear transport factor 2 family protein</fullName>
    </recommendedName>
</protein>
<organism evidence="2 3">
    <name type="scientific">Gelidibacter gilvus</name>
    <dbReference type="NCBI Taxonomy" id="59602"/>
    <lineage>
        <taxon>Bacteria</taxon>
        <taxon>Pseudomonadati</taxon>
        <taxon>Bacteroidota</taxon>
        <taxon>Flavobacteriia</taxon>
        <taxon>Flavobacteriales</taxon>
        <taxon>Flavobacteriaceae</taxon>
        <taxon>Gelidibacter</taxon>
    </lineage>
</organism>
<dbReference type="EMBL" id="SDDZ01000003">
    <property type="protein sequence ID" value="RXJ50615.1"/>
    <property type="molecule type" value="Genomic_DNA"/>
</dbReference>
<proteinExistence type="predicted"/>
<keyword evidence="1" id="KW-0732">Signal</keyword>
<sequence length="172" mass="19527">MKTLTKLAIVILLCIGQIAFAQDKSYKEVVVENPTAEQDIQVVSSYLDAILNNKMDVLENLLAVDYVGSGPSHGDKESKREQISNWKANHQKRTNQTNEYVYNTFRVLSGDLKGDWVSVWGTYSFTENGKNFVLPYQITANVIDDNKIQKSMIYYDNLAMLMAMDYTLSPPK</sequence>
<gene>
    <name evidence="2" type="ORF">ESZ48_07610</name>
</gene>
<reference evidence="2 3" key="1">
    <citation type="submission" date="2019-01" db="EMBL/GenBank/DDBJ databases">
        <title>Genome sequence of the Antarctic species Gelidibacter gilvus ACAM 158(T).</title>
        <authorList>
            <person name="Bowman J.P."/>
        </authorList>
    </citation>
    <scope>NUCLEOTIDE SEQUENCE [LARGE SCALE GENOMIC DNA]</scope>
    <source>
        <strain evidence="2 3">IC158</strain>
    </source>
</reference>
<dbReference type="InterPro" id="IPR032710">
    <property type="entry name" value="NTF2-like_dom_sf"/>
</dbReference>
<feature type="chain" id="PRO_5020613867" description="Nuclear transport factor 2 family protein" evidence="1">
    <location>
        <begin position="22"/>
        <end position="172"/>
    </location>
</feature>
<evidence type="ECO:0008006" key="4">
    <source>
        <dbReference type="Google" id="ProtNLM"/>
    </source>
</evidence>
<dbReference type="AlphaFoldDB" id="A0A4Q0XGW4"/>
<dbReference type="Gene3D" id="3.10.450.50">
    <property type="match status" value="1"/>
</dbReference>